<comment type="caution">
    <text evidence="2">The sequence shown here is derived from an EMBL/GenBank/DDBJ whole genome shotgun (WGS) entry which is preliminary data.</text>
</comment>
<reference evidence="3" key="1">
    <citation type="journal article" date="2019" name="Int. J. Syst. Evol. Microbiol.">
        <title>The Global Catalogue of Microorganisms (GCM) 10K type strain sequencing project: providing services to taxonomists for standard genome sequencing and annotation.</title>
        <authorList>
            <consortium name="The Broad Institute Genomics Platform"/>
            <consortium name="The Broad Institute Genome Sequencing Center for Infectious Disease"/>
            <person name="Wu L."/>
            <person name="Ma J."/>
        </authorList>
    </citation>
    <scope>NUCLEOTIDE SEQUENCE [LARGE SCALE GENOMIC DNA]</scope>
    <source>
        <strain evidence="3">CCUG 39970</strain>
    </source>
</reference>
<feature type="domain" description="HTH luxR-type" evidence="1">
    <location>
        <begin position="18"/>
        <end position="64"/>
    </location>
</feature>
<evidence type="ECO:0000313" key="3">
    <source>
        <dbReference type="Proteomes" id="UP001595939"/>
    </source>
</evidence>
<organism evidence="2 3">
    <name type="scientific">Deinococcus sonorensis</name>
    <dbReference type="NCBI Taxonomy" id="309891"/>
    <lineage>
        <taxon>Bacteria</taxon>
        <taxon>Thermotogati</taxon>
        <taxon>Deinococcota</taxon>
        <taxon>Deinococci</taxon>
        <taxon>Deinococcales</taxon>
        <taxon>Deinococcaceae</taxon>
        <taxon>Deinococcus</taxon>
    </lineage>
</organism>
<evidence type="ECO:0000313" key="2">
    <source>
        <dbReference type="EMBL" id="MFC4456701.1"/>
    </source>
</evidence>
<dbReference type="InterPro" id="IPR000792">
    <property type="entry name" value="Tscrpt_reg_LuxR_C"/>
</dbReference>
<dbReference type="InterPro" id="IPR016032">
    <property type="entry name" value="Sig_transdc_resp-reg_C-effctor"/>
</dbReference>
<protein>
    <submittedName>
        <fullName evidence="2">Response regulator transcription factor</fullName>
    </submittedName>
</protein>
<dbReference type="SUPFAM" id="SSF46894">
    <property type="entry name" value="C-terminal effector domain of the bipartite response regulators"/>
    <property type="match status" value="1"/>
</dbReference>
<dbReference type="Proteomes" id="UP001595939">
    <property type="component" value="Unassembled WGS sequence"/>
</dbReference>
<dbReference type="Gene3D" id="1.10.10.10">
    <property type="entry name" value="Winged helix-like DNA-binding domain superfamily/Winged helix DNA-binding domain"/>
    <property type="match status" value="1"/>
</dbReference>
<accession>A0ABV8YCC9</accession>
<dbReference type="RefSeq" id="WP_380130205.1">
    <property type="nucleotide sequence ID" value="NZ_JBHSEG010000037.1"/>
</dbReference>
<dbReference type="EMBL" id="JBHSEG010000037">
    <property type="protein sequence ID" value="MFC4456701.1"/>
    <property type="molecule type" value="Genomic_DNA"/>
</dbReference>
<dbReference type="InterPro" id="IPR036388">
    <property type="entry name" value="WH-like_DNA-bd_sf"/>
</dbReference>
<dbReference type="SMART" id="SM00421">
    <property type="entry name" value="HTH_LUXR"/>
    <property type="match status" value="1"/>
</dbReference>
<sequence>MSAPPLASPTSRPARWRCSAWSRGDTNALIARTLGISVPNVNAHLRTIAPKLGVGSRVLVARVAVERGLLGLDWPGPPARA</sequence>
<proteinExistence type="predicted"/>
<keyword evidence="3" id="KW-1185">Reference proteome</keyword>
<name>A0ABV8YCC9_9DEIO</name>
<dbReference type="Pfam" id="PF00196">
    <property type="entry name" value="GerE"/>
    <property type="match status" value="1"/>
</dbReference>
<evidence type="ECO:0000259" key="1">
    <source>
        <dbReference type="SMART" id="SM00421"/>
    </source>
</evidence>
<gene>
    <name evidence="2" type="ORF">ACFO0P_23225</name>
</gene>